<accession>A0ABU5C1F0</accession>
<keyword evidence="1" id="KW-0812">Transmembrane</keyword>
<evidence type="ECO:0000313" key="3">
    <source>
        <dbReference type="Proteomes" id="UP001281447"/>
    </source>
</evidence>
<proteinExistence type="predicted"/>
<reference evidence="2 3" key="1">
    <citation type="submission" date="2023-10" db="EMBL/GenBank/DDBJ databases">
        <title>Virgibacillus halophilus 5B73C genome.</title>
        <authorList>
            <person name="Miliotis G."/>
            <person name="Sengupta P."/>
            <person name="Hameed A."/>
            <person name="Chuvochina M."/>
            <person name="Mcdonagh F."/>
            <person name="Simpson A.C."/>
            <person name="Singh N.K."/>
            <person name="Rekha P.D."/>
            <person name="Raman K."/>
            <person name="Hugenholtz P."/>
            <person name="Venkateswaran K."/>
        </authorList>
    </citation>
    <scope>NUCLEOTIDE SEQUENCE [LARGE SCALE GENOMIC DNA]</scope>
    <source>
        <strain evidence="2 3">5B73C</strain>
    </source>
</reference>
<comment type="caution">
    <text evidence="2">The sequence shown here is derived from an EMBL/GenBank/DDBJ whole genome shotgun (WGS) entry which is preliminary data.</text>
</comment>
<sequence length="90" mass="10118">MGNIAIGMIIGLLILGNAIMNLIRDSFFYQVITHWGEYSIRTGAAKEAADFVSELHVSGTFYFGAYICYGVLVIIYFWISCWLLDRKVGV</sequence>
<name>A0ABU5C1F0_9BACI</name>
<dbReference type="Proteomes" id="UP001281447">
    <property type="component" value="Unassembled WGS sequence"/>
</dbReference>
<feature type="transmembrane region" description="Helical" evidence="1">
    <location>
        <begin position="61"/>
        <end position="84"/>
    </location>
</feature>
<evidence type="ECO:0000313" key="2">
    <source>
        <dbReference type="EMBL" id="MDY0393126.1"/>
    </source>
</evidence>
<keyword evidence="1" id="KW-1133">Transmembrane helix</keyword>
<organism evidence="2 3">
    <name type="scientific">Tigheibacillus halophilus</name>
    <dbReference type="NCBI Taxonomy" id="361280"/>
    <lineage>
        <taxon>Bacteria</taxon>
        <taxon>Bacillati</taxon>
        <taxon>Bacillota</taxon>
        <taxon>Bacilli</taxon>
        <taxon>Bacillales</taxon>
        <taxon>Bacillaceae</taxon>
        <taxon>Tigheibacillus</taxon>
    </lineage>
</organism>
<protein>
    <submittedName>
        <fullName evidence="2">Uncharacterized protein</fullName>
    </submittedName>
</protein>
<gene>
    <name evidence="2" type="ORF">RWE15_00130</name>
</gene>
<evidence type="ECO:0000256" key="1">
    <source>
        <dbReference type="SAM" id="Phobius"/>
    </source>
</evidence>
<keyword evidence="1" id="KW-0472">Membrane</keyword>
<keyword evidence="3" id="KW-1185">Reference proteome</keyword>
<feature type="transmembrane region" description="Helical" evidence="1">
    <location>
        <begin position="5"/>
        <end position="23"/>
    </location>
</feature>
<dbReference type="EMBL" id="JAWDIP010000003">
    <property type="protein sequence ID" value="MDY0393126.1"/>
    <property type="molecule type" value="Genomic_DNA"/>
</dbReference>